<protein>
    <recommendedName>
        <fullName evidence="5">PEP-CTERM protein-sorting domain-containing protein</fullName>
    </recommendedName>
</protein>
<keyword evidence="1" id="KW-0472">Membrane</keyword>
<dbReference type="RefSeq" id="WP_148075975.1">
    <property type="nucleotide sequence ID" value="NZ_CP042913.1"/>
</dbReference>
<feature type="chain" id="PRO_5022742377" description="PEP-CTERM protein-sorting domain-containing protein" evidence="2">
    <location>
        <begin position="23"/>
        <end position="533"/>
    </location>
</feature>
<feature type="signal peptide" evidence="2">
    <location>
        <begin position="1"/>
        <end position="22"/>
    </location>
</feature>
<dbReference type="AlphaFoldDB" id="A0A5B9QFG7"/>
<keyword evidence="1" id="KW-1133">Transmembrane helix</keyword>
<dbReference type="KEGG" id="bgok:Pr1d_51440"/>
<evidence type="ECO:0000256" key="2">
    <source>
        <dbReference type="SAM" id="SignalP"/>
    </source>
</evidence>
<keyword evidence="4" id="KW-1185">Reference proteome</keyword>
<sequence length="533" mass="56162" precursor="true">MINKTSCPHVLFLLALSTGVSAVPTQAIQLIELSTQLEKLSGEVIADNNRLAPGGDLTESESRVGDVAVAASQATLELMPINEYVVGVADIPSGPLQVLGDTRWVVKTSTTLHIGPNDWHFADSFANFTNTRGNEKYFVYAVAPNSASGFAPLDVGPSAGGGNGIRLLMTGYFNGGIYTDHFLNDPTVPHFDIGDGFGDMFGVPPGPTFHETLMQFNQGFAVVVDLDAAGVAVGEEYIFHEHFQLGVGPGVFLEPLEEAFVTIDPVIGFAVPEPGAGLLVLVGIALLVLCCERYRCSQIAVWALILAFVSLNVFAAGSLQAAPVYFDWSSTSSGSAGGITGSISSTVTSGEFDVNLQPATDSAFVASYGESIPVLDYGAPSSALPGDVQTDINFSDALPTGSILLAFDVDWNGETFTISSDIGILTLLDQGETTDGETSFLPIYDSLTGQLVENRPGGGGNEEEYSLFDVSGVSSLSIDYFNGSLDSASRIAIGIPVPELSTGALLTFAATWFVGWGLGERSGRTNVFQRHRH</sequence>
<evidence type="ECO:0000313" key="4">
    <source>
        <dbReference type="Proteomes" id="UP000323917"/>
    </source>
</evidence>
<evidence type="ECO:0000256" key="1">
    <source>
        <dbReference type="SAM" id="Phobius"/>
    </source>
</evidence>
<gene>
    <name evidence="3" type="ORF">Pr1d_51440</name>
</gene>
<keyword evidence="1" id="KW-0812">Transmembrane</keyword>
<organism evidence="3 4">
    <name type="scientific">Bythopirellula goksoeyrii</name>
    <dbReference type="NCBI Taxonomy" id="1400387"/>
    <lineage>
        <taxon>Bacteria</taxon>
        <taxon>Pseudomonadati</taxon>
        <taxon>Planctomycetota</taxon>
        <taxon>Planctomycetia</taxon>
        <taxon>Pirellulales</taxon>
        <taxon>Lacipirellulaceae</taxon>
        <taxon>Bythopirellula</taxon>
    </lineage>
</organism>
<reference evidence="3 4" key="1">
    <citation type="submission" date="2019-08" db="EMBL/GenBank/DDBJ databases">
        <title>Deep-cultivation of Planctomycetes and their phenomic and genomic characterization uncovers novel biology.</title>
        <authorList>
            <person name="Wiegand S."/>
            <person name="Jogler M."/>
            <person name="Boedeker C."/>
            <person name="Pinto D."/>
            <person name="Vollmers J."/>
            <person name="Rivas-Marin E."/>
            <person name="Kohn T."/>
            <person name="Peeters S.H."/>
            <person name="Heuer A."/>
            <person name="Rast P."/>
            <person name="Oberbeckmann S."/>
            <person name="Bunk B."/>
            <person name="Jeske O."/>
            <person name="Meyerdierks A."/>
            <person name="Storesund J.E."/>
            <person name="Kallscheuer N."/>
            <person name="Luecker S."/>
            <person name="Lage O.M."/>
            <person name="Pohl T."/>
            <person name="Merkel B.J."/>
            <person name="Hornburger P."/>
            <person name="Mueller R.-W."/>
            <person name="Bruemmer F."/>
            <person name="Labrenz M."/>
            <person name="Spormann A.M."/>
            <person name="Op den Camp H."/>
            <person name="Overmann J."/>
            <person name="Amann R."/>
            <person name="Jetten M.S.M."/>
            <person name="Mascher T."/>
            <person name="Medema M.H."/>
            <person name="Devos D.P."/>
            <person name="Kaster A.-K."/>
            <person name="Ovreas L."/>
            <person name="Rohde M."/>
            <person name="Galperin M.Y."/>
            <person name="Jogler C."/>
        </authorList>
    </citation>
    <scope>NUCLEOTIDE SEQUENCE [LARGE SCALE GENOMIC DNA]</scope>
    <source>
        <strain evidence="3 4">Pr1d</strain>
    </source>
</reference>
<feature type="transmembrane region" description="Helical" evidence="1">
    <location>
        <begin position="299"/>
        <end position="319"/>
    </location>
</feature>
<dbReference type="EMBL" id="CP042913">
    <property type="protein sequence ID" value="QEG37797.1"/>
    <property type="molecule type" value="Genomic_DNA"/>
</dbReference>
<evidence type="ECO:0008006" key="5">
    <source>
        <dbReference type="Google" id="ProtNLM"/>
    </source>
</evidence>
<accession>A0A5B9QFG7</accession>
<dbReference type="Proteomes" id="UP000323917">
    <property type="component" value="Chromosome"/>
</dbReference>
<keyword evidence="2" id="KW-0732">Signal</keyword>
<proteinExistence type="predicted"/>
<name>A0A5B9QFG7_9BACT</name>
<feature type="transmembrane region" description="Helical" evidence="1">
    <location>
        <begin position="275"/>
        <end position="292"/>
    </location>
</feature>
<evidence type="ECO:0000313" key="3">
    <source>
        <dbReference type="EMBL" id="QEG37797.1"/>
    </source>
</evidence>